<name>K9YU89_DACS8</name>
<accession>K9YU89</accession>
<reference evidence="2" key="1">
    <citation type="submission" date="2012-04" db="EMBL/GenBank/DDBJ databases">
        <title>Finished genome of Dactylococcopsis salina PCC 8305.</title>
        <authorList>
            <consortium name="US DOE Joint Genome Institute"/>
            <person name="Gugger M."/>
            <person name="Coursin T."/>
            <person name="Rippka R."/>
            <person name="Tandeau De Marsac N."/>
            <person name="Huntemann M."/>
            <person name="Wei C.-L."/>
            <person name="Han J."/>
            <person name="Detter J.C."/>
            <person name="Han C."/>
            <person name="Tapia R."/>
            <person name="Daligault H."/>
            <person name="Chen A."/>
            <person name="Krypides N."/>
            <person name="Mavromatis K."/>
            <person name="Markowitz V."/>
            <person name="Szeto E."/>
            <person name="Ivanova N."/>
            <person name="Ovchinnikova G."/>
            <person name="Pagani I."/>
            <person name="Pati A."/>
            <person name="Goodwin L."/>
            <person name="Peters L."/>
            <person name="Pitluck S."/>
            <person name="Woyke T."/>
            <person name="Kerfeld C."/>
        </authorList>
    </citation>
    <scope>NUCLEOTIDE SEQUENCE [LARGE SCALE GENOMIC DNA]</scope>
    <source>
        <strain evidence="2">PCC 8305</strain>
    </source>
</reference>
<dbReference type="CDD" id="cd06260">
    <property type="entry name" value="DUF820-like"/>
    <property type="match status" value="1"/>
</dbReference>
<feature type="domain" description="Putative restriction endonuclease" evidence="1">
    <location>
        <begin position="26"/>
        <end position="201"/>
    </location>
</feature>
<dbReference type="eggNOG" id="COG4636">
    <property type="taxonomic scope" value="Bacteria"/>
</dbReference>
<dbReference type="PATRIC" id="fig|13035.3.peg.1366"/>
<evidence type="ECO:0000259" key="1">
    <source>
        <dbReference type="Pfam" id="PF05685"/>
    </source>
</evidence>
<dbReference type="PANTHER" id="PTHR34107">
    <property type="entry name" value="SLL0198 PROTEIN-RELATED"/>
    <property type="match status" value="1"/>
</dbReference>
<dbReference type="STRING" id="13035.Dacsa_1217"/>
<dbReference type="Gene3D" id="3.90.1570.10">
    <property type="entry name" value="tt1808, chain A"/>
    <property type="match status" value="1"/>
</dbReference>
<dbReference type="KEGG" id="dsl:Dacsa_1217"/>
<dbReference type="InterPro" id="IPR011335">
    <property type="entry name" value="Restrct_endonuc-II-like"/>
</dbReference>
<dbReference type="AlphaFoldDB" id="K9YU89"/>
<proteinExistence type="predicted"/>
<dbReference type="Pfam" id="PF05685">
    <property type="entry name" value="Uma2"/>
    <property type="match status" value="1"/>
</dbReference>
<evidence type="ECO:0000313" key="3">
    <source>
        <dbReference type="Proteomes" id="UP000010482"/>
    </source>
</evidence>
<dbReference type="InterPro" id="IPR012296">
    <property type="entry name" value="Nuclease_put_TT1808"/>
</dbReference>
<dbReference type="Proteomes" id="UP000010482">
    <property type="component" value="Chromosome"/>
</dbReference>
<gene>
    <name evidence="2" type="ORF">Dacsa_1217</name>
</gene>
<sequence length="205" mass="23099">MIADVCKFDVIMTAIIIPKGFKITPKQFDELTENNTDVRMELTAQGELIVMPPTGGTAGWKNASISAQLYNWVMKSKTGKSFDSSTQFILPNGARRSPDAAWVSSEKWNTLTPKEQDSFPPLSPEFVVELVSPSDLKNQRYKNLQEKMQEYLDNGVKLGWLIEPKARKVEVYRQGQTVEIIQTPKSLSGEDILQGFVLDLEVIWS</sequence>
<dbReference type="HOGENOM" id="CLU_076312_3_0_3"/>
<dbReference type="EMBL" id="CP003944">
    <property type="protein sequence ID" value="AFZ49915.1"/>
    <property type="molecule type" value="Genomic_DNA"/>
</dbReference>
<protein>
    <recommendedName>
        <fullName evidence="1">Putative restriction endonuclease domain-containing protein</fullName>
    </recommendedName>
</protein>
<dbReference type="PANTHER" id="PTHR34107:SF7">
    <property type="entry name" value="SLR2092 PROTEIN"/>
    <property type="match status" value="1"/>
</dbReference>
<evidence type="ECO:0000313" key="2">
    <source>
        <dbReference type="EMBL" id="AFZ49915.1"/>
    </source>
</evidence>
<organism evidence="2 3">
    <name type="scientific">Dactylococcopsis salina (strain PCC 8305)</name>
    <name type="common">Myxobactron salinum</name>
    <dbReference type="NCBI Taxonomy" id="13035"/>
    <lineage>
        <taxon>Bacteria</taxon>
        <taxon>Bacillati</taxon>
        <taxon>Cyanobacteriota</taxon>
        <taxon>Cyanophyceae</taxon>
        <taxon>Nodosilineales</taxon>
        <taxon>Cymatolegaceae</taxon>
        <taxon>Dactylococcopsis</taxon>
    </lineage>
</organism>
<keyword evidence="3" id="KW-1185">Reference proteome</keyword>
<dbReference type="InterPro" id="IPR008538">
    <property type="entry name" value="Uma2"/>
</dbReference>
<dbReference type="SUPFAM" id="SSF52980">
    <property type="entry name" value="Restriction endonuclease-like"/>
    <property type="match status" value="1"/>
</dbReference>